<dbReference type="Proteomes" id="UP000821837">
    <property type="component" value="Chromosome 1"/>
</dbReference>
<evidence type="ECO:0000313" key="2">
    <source>
        <dbReference type="Proteomes" id="UP000821837"/>
    </source>
</evidence>
<proteinExistence type="predicted"/>
<dbReference type="EMBL" id="JABSTV010001245">
    <property type="protein sequence ID" value="KAH7984713.1"/>
    <property type="molecule type" value="Genomic_DNA"/>
</dbReference>
<reference evidence="1" key="1">
    <citation type="journal article" date="2020" name="Cell">
        <title>Large-Scale Comparative Analyses of Tick Genomes Elucidate Their Genetic Diversity and Vector Capacities.</title>
        <authorList>
            <consortium name="Tick Genome and Microbiome Consortium (TIGMIC)"/>
            <person name="Jia N."/>
            <person name="Wang J."/>
            <person name="Shi W."/>
            <person name="Du L."/>
            <person name="Sun Y."/>
            <person name="Zhan W."/>
            <person name="Jiang J.F."/>
            <person name="Wang Q."/>
            <person name="Zhang B."/>
            <person name="Ji P."/>
            <person name="Bell-Sakyi L."/>
            <person name="Cui X.M."/>
            <person name="Yuan T.T."/>
            <person name="Jiang B.G."/>
            <person name="Yang W.F."/>
            <person name="Lam T.T."/>
            <person name="Chang Q.C."/>
            <person name="Ding S.J."/>
            <person name="Wang X.J."/>
            <person name="Zhu J.G."/>
            <person name="Ruan X.D."/>
            <person name="Zhao L."/>
            <person name="Wei J.T."/>
            <person name="Ye R.Z."/>
            <person name="Que T.C."/>
            <person name="Du C.H."/>
            <person name="Zhou Y.H."/>
            <person name="Cheng J.X."/>
            <person name="Dai P.F."/>
            <person name="Guo W.B."/>
            <person name="Han X.H."/>
            <person name="Huang E.J."/>
            <person name="Li L.F."/>
            <person name="Wei W."/>
            <person name="Gao Y.C."/>
            <person name="Liu J.Z."/>
            <person name="Shao H.Z."/>
            <person name="Wang X."/>
            <person name="Wang C.C."/>
            <person name="Yang T.C."/>
            <person name="Huo Q.B."/>
            <person name="Li W."/>
            <person name="Chen H.Y."/>
            <person name="Chen S.E."/>
            <person name="Zhou L.G."/>
            <person name="Ni X.B."/>
            <person name="Tian J.H."/>
            <person name="Sheng Y."/>
            <person name="Liu T."/>
            <person name="Pan Y.S."/>
            <person name="Xia L.Y."/>
            <person name="Li J."/>
            <person name="Zhao F."/>
            <person name="Cao W.C."/>
        </authorList>
    </citation>
    <scope>NUCLEOTIDE SEQUENCE</scope>
    <source>
        <strain evidence="1">Rsan-2018</strain>
    </source>
</reference>
<sequence>MRSNLTLPTHSLGSSSALWTKSRSTFGVSNCDSCGILPLSLPKKASNSVHVPEGLSIPDGVRRVLELGPKFAVDSKSSNAELLSVMRRVSKRVPERRGTKAEL</sequence>
<name>A0A9D4TC21_RHISA</name>
<protein>
    <submittedName>
        <fullName evidence="1">Uncharacterized protein</fullName>
    </submittedName>
</protein>
<gene>
    <name evidence="1" type="ORF">HPB52_023578</name>
</gene>
<reference evidence="1" key="2">
    <citation type="submission" date="2021-09" db="EMBL/GenBank/DDBJ databases">
        <authorList>
            <person name="Jia N."/>
            <person name="Wang J."/>
            <person name="Shi W."/>
            <person name="Du L."/>
            <person name="Sun Y."/>
            <person name="Zhan W."/>
            <person name="Jiang J."/>
            <person name="Wang Q."/>
            <person name="Zhang B."/>
            <person name="Ji P."/>
            <person name="Sakyi L.B."/>
            <person name="Cui X."/>
            <person name="Yuan T."/>
            <person name="Jiang B."/>
            <person name="Yang W."/>
            <person name="Lam T.T.-Y."/>
            <person name="Chang Q."/>
            <person name="Ding S."/>
            <person name="Wang X."/>
            <person name="Zhu J."/>
            <person name="Ruan X."/>
            <person name="Zhao L."/>
            <person name="Wei J."/>
            <person name="Que T."/>
            <person name="Du C."/>
            <person name="Cheng J."/>
            <person name="Dai P."/>
            <person name="Han X."/>
            <person name="Huang E."/>
            <person name="Gao Y."/>
            <person name="Liu J."/>
            <person name="Shao H."/>
            <person name="Ye R."/>
            <person name="Li L."/>
            <person name="Wei W."/>
            <person name="Wang X."/>
            <person name="Wang C."/>
            <person name="Huo Q."/>
            <person name="Li W."/>
            <person name="Guo W."/>
            <person name="Chen H."/>
            <person name="Chen S."/>
            <person name="Zhou L."/>
            <person name="Zhou L."/>
            <person name="Ni X."/>
            <person name="Tian J."/>
            <person name="Zhou Y."/>
            <person name="Sheng Y."/>
            <person name="Liu T."/>
            <person name="Pan Y."/>
            <person name="Xia L."/>
            <person name="Li J."/>
            <person name="Zhao F."/>
            <person name="Cao W."/>
        </authorList>
    </citation>
    <scope>NUCLEOTIDE SEQUENCE</scope>
    <source>
        <strain evidence="1">Rsan-2018</strain>
        <tissue evidence="1">Larvae</tissue>
    </source>
</reference>
<evidence type="ECO:0000313" key="1">
    <source>
        <dbReference type="EMBL" id="KAH7984713.1"/>
    </source>
</evidence>
<dbReference type="AlphaFoldDB" id="A0A9D4TC21"/>
<comment type="caution">
    <text evidence="1">The sequence shown here is derived from an EMBL/GenBank/DDBJ whole genome shotgun (WGS) entry which is preliminary data.</text>
</comment>
<accession>A0A9D4TC21</accession>
<keyword evidence="2" id="KW-1185">Reference proteome</keyword>
<organism evidence="1 2">
    <name type="scientific">Rhipicephalus sanguineus</name>
    <name type="common">Brown dog tick</name>
    <name type="synonym">Ixodes sanguineus</name>
    <dbReference type="NCBI Taxonomy" id="34632"/>
    <lineage>
        <taxon>Eukaryota</taxon>
        <taxon>Metazoa</taxon>
        <taxon>Ecdysozoa</taxon>
        <taxon>Arthropoda</taxon>
        <taxon>Chelicerata</taxon>
        <taxon>Arachnida</taxon>
        <taxon>Acari</taxon>
        <taxon>Parasitiformes</taxon>
        <taxon>Ixodida</taxon>
        <taxon>Ixodoidea</taxon>
        <taxon>Ixodidae</taxon>
        <taxon>Rhipicephalinae</taxon>
        <taxon>Rhipicephalus</taxon>
        <taxon>Rhipicephalus</taxon>
    </lineage>
</organism>